<dbReference type="SUPFAM" id="SSF51905">
    <property type="entry name" value="FAD/NAD(P)-binding domain"/>
    <property type="match status" value="1"/>
</dbReference>
<accession>A0A2V1K6Y2</accession>
<dbReference type="GO" id="GO:0016491">
    <property type="term" value="F:oxidoreductase activity"/>
    <property type="evidence" value="ECO:0007669"/>
    <property type="project" value="UniProtKB-KW"/>
</dbReference>
<reference evidence="6" key="1">
    <citation type="submission" date="2018-05" db="EMBL/GenBank/DDBJ databases">
        <authorList>
            <person name="Li Y."/>
        </authorList>
    </citation>
    <scope>NUCLEOTIDE SEQUENCE [LARGE SCALE GENOMIC DNA]</scope>
    <source>
        <strain evidence="6">3d-2-2</strain>
    </source>
</reference>
<dbReference type="InterPro" id="IPR036188">
    <property type="entry name" value="FAD/NAD-bd_sf"/>
</dbReference>
<feature type="domain" description="Amine oxidase" evidence="4">
    <location>
        <begin position="18"/>
        <end position="450"/>
    </location>
</feature>
<keyword evidence="6" id="KW-1185">Reference proteome</keyword>
<comment type="caution">
    <text evidence="5">The sequence shown here is derived from an EMBL/GenBank/DDBJ whole genome shotgun (WGS) entry which is preliminary data.</text>
</comment>
<dbReference type="NCBIfam" id="TIGR03467">
    <property type="entry name" value="HpnE"/>
    <property type="match status" value="1"/>
</dbReference>
<evidence type="ECO:0000313" key="6">
    <source>
        <dbReference type="Proteomes" id="UP000245212"/>
    </source>
</evidence>
<protein>
    <submittedName>
        <fullName evidence="5">Amine oxidoreductase</fullName>
    </submittedName>
</protein>
<comment type="cofactor">
    <cofactor evidence="1">
        <name>FAD</name>
        <dbReference type="ChEBI" id="CHEBI:57692"/>
    </cofactor>
</comment>
<proteinExistence type="predicted"/>
<dbReference type="RefSeq" id="WP_109060832.1">
    <property type="nucleotide sequence ID" value="NZ_QETA01000001.1"/>
</dbReference>
<feature type="binding site" evidence="3">
    <location>
        <begin position="37"/>
        <end position="38"/>
    </location>
    <ligand>
        <name>FAD</name>
        <dbReference type="ChEBI" id="CHEBI:57692"/>
    </ligand>
</feature>
<dbReference type="Pfam" id="PF01593">
    <property type="entry name" value="Amino_oxidase"/>
    <property type="match status" value="1"/>
</dbReference>
<evidence type="ECO:0000313" key="5">
    <source>
        <dbReference type="EMBL" id="PWF25429.1"/>
    </source>
</evidence>
<dbReference type="InterPro" id="IPR001613">
    <property type="entry name" value="Flavin_amine_oxidase"/>
</dbReference>
<organism evidence="5 6">
    <name type="scientific">Corticimicrobacter populi</name>
    <dbReference type="NCBI Taxonomy" id="2175229"/>
    <lineage>
        <taxon>Bacteria</taxon>
        <taxon>Pseudomonadati</taxon>
        <taxon>Pseudomonadota</taxon>
        <taxon>Betaproteobacteria</taxon>
        <taxon>Burkholderiales</taxon>
        <taxon>Alcaligenaceae</taxon>
        <taxon>Corticimicrobacter</taxon>
    </lineage>
</organism>
<evidence type="ECO:0000256" key="1">
    <source>
        <dbReference type="ARBA" id="ARBA00001974"/>
    </source>
</evidence>
<sequence length="459" mass="50080">MSHATDSLHIAVIGAGWAGLAATATLQELGCRVTVFEAAHQAGGRARRLPSSTGFDHPLDNGQHILLGAYRETLALMQSIGINPDKALLRLPLQLGSADGSFGLRAPRWPAPWHALAALLEADGLNWSERLAAIRLLLTLKGARWQAPAQETVAGLLQRLRQPERLCQRLWHPLCMAAMNTLPAEASAALFATVLRDSLGGSRHDSDLLLPARDLSALWPDTIAQSADIRFGHTIRKVHLELAHGLRLDQFPTIFDGVIAAIPPHNAHRLLHDCGDHALLARLNAFDTQPIATLYFKLAKPWKLPAPMLMLWEDHERGHDGQWLFDRTQLLQPATAGHKATGSGTELAVVVSAAQALLERPRELAIARLEEQVREQIARHPRNPGPMPEVIEHALMIEKKATFTARPGLVRPATATHWPGLRLAGDWTDTGYPGVLEGAVRSGKQAAQELHAWLSSVKA</sequence>
<gene>
    <name evidence="5" type="ORF">DD235_04660</name>
</gene>
<dbReference type="InterPro" id="IPR050464">
    <property type="entry name" value="Zeta_carotene_desat/Oxidored"/>
</dbReference>
<evidence type="ECO:0000259" key="4">
    <source>
        <dbReference type="Pfam" id="PF01593"/>
    </source>
</evidence>
<dbReference type="PANTHER" id="PTHR42923">
    <property type="entry name" value="PROTOPORPHYRINOGEN OXIDASE"/>
    <property type="match status" value="1"/>
</dbReference>
<evidence type="ECO:0000256" key="2">
    <source>
        <dbReference type="ARBA" id="ARBA00023002"/>
    </source>
</evidence>
<evidence type="ECO:0000256" key="3">
    <source>
        <dbReference type="PIRSR" id="PIRSR601613-1"/>
    </source>
</evidence>
<dbReference type="InterPro" id="IPR017830">
    <property type="entry name" value="SQase_HpnE"/>
</dbReference>
<dbReference type="Gene3D" id="3.50.50.60">
    <property type="entry name" value="FAD/NAD(P)-binding domain"/>
    <property type="match status" value="1"/>
</dbReference>
<dbReference type="EMBL" id="QETA01000001">
    <property type="protein sequence ID" value="PWF25429.1"/>
    <property type="molecule type" value="Genomic_DNA"/>
</dbReference>
<dbReference type="InterPro" id="IPR002937">
    <property type="entry name" value="Amino_oxidase"/>
</dbReference>
<dbReference type="PANTHER" id="PTHR42923:SF47">
    <property type="entry name" value="BLR3003 PROTEIN"/>
    <property type="match status" value="1"/>
</dbReference>
<dbReference type="PRINTS" id="PR00757">
    <property type="entry name" value="AMINEOXDASEF"/>
</dbReference>
<name>A0A2V1K6Y2_9BURK</name>
<dbReference type="AlphaFoldDB" id="A0A2V1K6Y2"/>
<keyword evidence="2" id="KW-0560">Oxidoreductase</keyword>
<dbReference type="Proteomes" id="UP000245212">
    <property type="component" value="Unassembled WGS sequence"/>
</dbReference>